<sequence>MVGHSWHYPDEISNDLKGVDLPAGVKAEVLACAWEYSRCVISHYTNWKRYVAFMRIIIIGTIAEFRGSLFDMTEDDDNMLGFSLNQVLYDLFEDTAGAKDMAWEYKTFLTVTTDKTSERQHDQFFRAYIKAVSSSPQNWYRLRDCDALCRFTIAAALVCNDIDDVWFSDEQWNVLTEVGDTLYDAIAFYKHRAEGETNNTFAYMPEEIRIDTFRNAREVLWALDVAYAQKPEWQVIVNMIRFFGGPIHMMMRRYRFVEEGLVVGKSEDESVRKAAKKHEKLWHRLELDNSRQQQGQAHFDKILAKEDKLLFRGFVNILDEANRRDSPLSSPSQDSGNVLEEKRFGGQLLSNTDSPSFDALQDANCPPGWSASGQNGGSSLIYCCPGGSHFNHGEQGCKIGSTTVLVDNPSYTAIVSSLYAAEQDSSPATAKATATEASTTAEETTEASTSASTTMDTTTMDSGSGASGNGASMTASSTSSQAGAPAVITAAPLLGAAALALFAL</sequence>
<dbReference type="Proteomes" id="UP001056384">
    <property type="component" value="Chromosome 7"/>
</dbReference>
<feature type="region of interest" description="Disordered" evidence="1">
    <location>
        <begin position="425"/>
        <end position="478"/>
    </location>
</feature>
<organism evidence="2 3">
    <name type="scientific">Septoria linicola</name>
    <dbReference type="NCBI Taxonomy" id="215465"/>
    <lineage>
        <taxon>Eukaryota</taxon>
        <taxon>Fungi</taxon>
        <taxon>Dikarya</taxon>
        <taxon>Ascomycota</taxon>
        <taxon>Pezizomycotina</taxon>
        <taxon>Dothideomycetes</taxon>
        <taxon>Dothideomycetidae</taxon>
        <taxon>Mycosphaerellales</taxon>
        <taxon>Mycosphaerellaceae</taxon>
        <taxon>Septoria</taxon>
    </lineage>
</organism>
<evidence type="ECO:0000313" key="3">
    <source>
        <dbReference type="Proteomes" id="UP001056384"/>
    </source>
</evidence>
<dbReference type="EMBL" id="CP099424">
    <property type="protein sequence ID" value="USW55667.1"/>
    <property type="molecule type" value="Genomic_DNA"/>
</dbReference>
<accession>A0A9Q9EML8</accession>
<gene>
    <name evidence="2" type="ORF">Slin15195_G089860</name>
</gene>
<dbReference type="AlphaFoldDB" id="A0A9Q9EML8"/>
<reference evidence="2" key="1">
    <citation type="submission" date="2022-06" db="EMBL/GenBank/DDBJ databases">
        <title>Complete genome sequences of two strains of the flax pathogen Septoria linicola.</title>
        <authorList>
            <person name="Lapalu N."/>
            <person name="Simon A."/>
            <person name="Demenou B."/>
            <person name="Paumier D."/>
            <person name="Guillot M.-P."/>
            <person name="Gout L."/>
            <person name="Valade R."/>
        </authorList>
    </citation>
    <scope>NUCLEOTIDE SEQUENCE</scope>
    <source>
        <strain evidence="2">SE15195</strain>
    </source>
</reference>
<proteinExistence type="predicted"/>
<feature type="compositionally biased region" description="Low complexity" evidence="1">
    <location>
        <begin position="428"/>
        <end position="478"/>
    </location>
</feature>
<evidence type="ECO:0000313" key="2">
    <source>
        <dbReference type="EMBL" id="USW55667.1"/>
    </source>
</evidence>
<keyword evidence="3" id="KW-1185">Reference proteome</keyword>
<name>A0A9Q9EML8_9PEZI</name>
<evidence type="ECO:0000256" key="1">
    <source>
        <dbReference type="SAM" id="MobiDB-lite"/>
    </source>
</evidence>
<protein>
    <submittedName>
        <fullName evidence="2">Uncharacterized protein</fullName>
    </submittedName>
</protein>